<feature type="domain" description="Major facilitator superfamily (MFS) profile" evidence="6">
    <location>
        <begin position="141"/>
        <end position="572"/>
    </location>
</feature>
<feature type="transmembrane region" description="Helical" evidence="5">
    <location>
        <begin position="145"/>
        <end position="164"/>
    </location>
</feature>
<evidence type="ECO:0000313" key="7">
    <source>
        <dbReference type="EMBL" id="KAJ9607978.1"/>
    </source>
</evidence>
<feature type="transmembrane region" description="Helical" evidence="5">
    <location>
        <begin position="480"/>
        <end position="502"/>
    </location>
</feature>
<dbReference type="CDD" id="cd17323">
    <property type="entry name" value="MFS_Tpo1_MDR_like"/>
    <property type="match status" value="1"/>
</dbReference>
<evidence type="ECO:0000256" key="5">
    <source>
        <dbReference type="SAM" id="Phobius"/>
    </source>
</evidence>
<sequence>MDNFRESFVGQLLRLVTRRRILRYPDEIHPQHYKRAITTDRTLTGIESLTRWTTTRNSNALEIDGQGPTLPLQQALSDRSIARNALPSDIQNEAETAAPRNEMELNKLETQPDLETKIVTWIGGNDPANPQNWSLFKKCATTGQVCFLTFSVYIGSAIYTAGVVDIEHHFGISQVVAVLGLTVFVLGYGIGPMFIAPFAEAPPIGRSPVYILSVFCFILLNFGVVYASNLGMLLAFRFLTGFVGSPVLATGGASMADMWSEKKRGYAIGVWGIFAVCGPVLGPLVGGFAAEFKGWKWPIWELIWLNTFCFVLLAFCLPETSSATILYHRAQRLRKSLDDPSLKTEAEIEAGSMSKADIARAALWLPFKLTFKEPILLVTDLYLGLVYAILYCWFEAFPRAFIGIYHFTLGTSGLAYLGILIGALIAVGSYFAYIYFVHEKQYEAGTLTPEARLPPAIAGAFCLPICLFWFAWTAKESIHWIAPIIGSSFFSIGGLLLFNAILNYQGDAYPNYIGSVYAGNDLARSCMGAAFPVFAGAMFGNLGLDWGCSLLGFLSVAFIPIPIALYFFGQRIRTSRQKAKLRFSIQQKLSSTLSSGFPSIHTFHSDFRLHPDPEGNPALMASNQQSAETSRHLSLTKTAHKIIPHLNCKDVEKTAAFYVDYLHFELGGLHLDVPMVSVFMGAKAEANIYIFGDHKERAVSVATVMVGLGKSALEQYYHLLVEENNVEIVDDIADREWGFRQFNVKDLDGNIIQFWAFLDE</sequence>
<feature type="transmembrane region" description="Helical" evidence="5">
    <location>
        <begin position="302"/>
        <end position="327"/>
    </location>
</feature>
<feature type="transmembrane region" description="Helical" evidence="5">
    <location>
        <begin position="234"/>
        <end position="256"/>
    </location>
</feature>
<dbReference type="InterPro" id="IPR004360">
    <property type="entry name" value="Glyas_Fos-R_dOase_dom"/>
</dbReference>
<dbReference type="PANTHER" id="PTHR23502:SF23">
    <property type="entry name" value="FLUCONAZOLE RESISTANCE PROTEIN 1"/>
    <property type="match status" value="1"/>
</dbReference>
<keyword evidence="4 5" id="KW-0472">Membrane</keyword>
<dbReference type="Gene3D" id="3.10.180.10">
    <property type="entry name" value="2,3-Dihydroxybiphenyl 1,2-Dioxygenase, domain 1"/>
    <property type="match status" value="1"/>
</dbReference>
<feature type="transmembrane region" description="Helical" evidence="5">
    <location>
        <begin position="208"/>
        <end position="228"/>
    </location>
</feature>
<dbReference type="GO" id="GO:0015244">
    <property type="term" value="F:fluconazole transmembrane transporter activity"/>
    <property type="evidence" value="ECO:0007669"/>
    <property type="project" value="TreeGrafter"/>
</dbReference>
<evidence type="ECO:0000256" key="4">
    <source>
        <dbReference type="ARBA" id="ARBA00023136"/>
    </source>
</evidence>
<dbReference type="InterPro" id="IPR020846">
    <property type="entry name" value="MFS_dom"/>
</dbReference>
<evidence type="ECO:0000256" key="2">
    <source>
        <dbReference type="ARBA" id="ARBA00022692"/>
    </source>
</evidence>
<dbReference type="SUPFAM" id="SSF54593">
    <property type="entry name" value="Glyoxalase/Bleomycin resistance protein/Dihydroxybiphenyl dioxygenase"/>
    <property type="match status" value="1"/>
</dbReference>
<feature type="transmembrane region" description="Helical" evidence="5">
    <location>
        <begin position="456"/>
        <end position="474"/>
    </location>
</feature>
<dbReference type="AlphaFoldDB" id="A0AA39CH67"/>
<dbReference type="FunFam" id="1.20.1250.20:FF:000011">
    <property type="entry name" value="MFS multidrug transporter, putative"/>
    <property type="match status" value="1"/>
</dbReference>
<comment type="subcellular location">
    <subcellularLocation>
        <location evidence="1">Membrane</location>
        <topology evidence="1">Multi-pass membrane protein</topology>
    </subcellularLocation>
</comment>
<evidence type="ECO:0000256" key="3">
    <source>
        <dbReference type="ARBA" id="ARBA00022989"/>
    </source>
</evidence>
<feature type="transmembrane region" description="Helical" evidence="5">
    <location>
        <begin position="550"/>
        <end position="568"/>
    </location>
</feature>
<evidence type="ECO:0000256" key="1">
    <source>
        <dbReference type="ARBA" id="ARBA00004141"/>
    </source>
</evidence>
<keyword evidence="2 5" id="KW-0812">Transmembrane</keyword>
<dbReference type="Pfam" id="PF00903">
    <property type="entry name" value="Glyoxalase"/>
    <property type="match status" value="1"/>
</dbReference>
<protein>
    <submittedName>
        <fullName evidence="7">GTPase-activating protein</fullName>
    </submittedName>
</protein>
<evidence type="ECO:0000259" key="6">
    <source>
        <dbReference type="PROSITE" id="PS50850"/>
    </source>
</evidence>
<evidence type="ECO:0000313" key="8">
    <source>
        <dbReference type="Proteomes" id="UP001172673"/>
    </source>
</evidence>
<name>A0AA39CH67_9EURO</name>
<dbReference type="InterPro" id="IPR011701">
    <property type="entry name" value="MFS"/>
</dbReference>
<accession>A0AA39CH67</accession>
<dbReference type="GO" id="GO:1990961">
    <property type="term" value="P:xenobiotic detoxification by transmembrane export across the plasma membrane"/>
    <property type="evidence" value="ECO:0007669"/>
    <property type="project" value="TreeGrafter"/>
</dbReference>
<keyword evidence="3 5" id="KW-1133">Transmembrane helix</keyword>
<comment type="caution">
    <text evidence="7">The sequence shown here is derived from an EMBL/GenBank/DDBJ whole genome shotgun (WGS) entry which is preliminary data.</text>
</comment>
<feature type="transmembrane region" description="Helical" evidence="5">
    <location>
        <begin position="170"/>
        <end position="196"/>
    </location>
</feature>
<dbReference type="GO" id="GO:0005886">
    <property type="term" value="C:plasma membrane"/>
    <property type="evidence" value="ECO:0007669"/>
    <property type="project" value="TreeGrafter"/>
</dbReference>
<reference evidence="7" key="1">
    <citation type="submission" date="2022-10" db="EMBL/GenBank/DDBJ databases">
        <title>Culturing micro-colonial fungi from biological soil crusts in the Mojave desert and describing Neophaeococcomyces mojavensis, and introducing the new genera and species Taxawa tesnikishii.</title>
        <authorList>
            <person name="Kurbessoian T."/>
            <person name="Stajich J.E."/>
        </authorList>
    </citation>
    <scope>NUCLEOTIDE SEQUENCE</scope>
    <source>
        <strain evidence="7">TK_41</strain>
    </source>
</reference>
<dbReference type="EMBL" id="JAPDRK010000011">
    <property type="protein sequence ID" value="KAJ9607978.1"/>
    <property type="molecule type" value="Genomic_DNA"/>
</dbReference>
<keyword evidence="8" id="KW-1185">Reference proteome</keyword>
<dbReference type="SUPFAM" id="SSF103473">
    <property type="entry name" value="MFS general substrate transporter"/>
    <property type="match status" value="1"/>
</dbReference>
<dbReference type="PANTHER" id="PTHR23502">
    <property type="entry name" value="MAJOR FACILITATOR SUPERFAMILY"/>
    <property type="match status" value="1"/>
</dbReference>
<feature type="transmembrane region" description="Helical" evidence="5">
    <location>
        <begin position="414"/>
        <end position="436"/>
    </location>
</feature>
<feature type="transmembrane region" description="Helical" evidence="5">
    <location>
        <begin position="375"/>
        <end position="394"/>
    </location>
</feature>
<dbReference type="Proteomes" id="UP001172673">
    <property type="component" value="Unassembled WGS sequence"/>
</dbReference>
<dbReference type="Pfam" id="PF07690">
    <property type="entry name" value="MFS_1"/>
    <property type="match status" value="1"/>
</dbReference>
<dbReference type="InterPro" id="IPR036259">
    <property type="entry name" value="MFS_trans_sf"/>
</dbReference>
<feature type="transmembrane region" description="Helical" evidence="5">
    <location>
        <begin position="268"/>
        <end position="290"/>
    </location>
</feature>
<dbReference type="InterPro" id="IPR029068">
    <property type="entry name" value="Glyas_Bleomycin-R_OHBP_Dase"/>
</dbReference>
<dbReference type="Gene3D" id="1.20.1250.20">
    <property type="entry name" value="MFS general substrate transporter like domains"/>
    <property type="match status" value="1"/>
</dbReference>
<proteinExistence type="predicted"/>
<dbReference type="PROSITE" id="PS50850">
    <property type="entry name" value="MFS"/>
    <property type="match status" value="1"/>
</dbReference>
<organism evidence="7 8">
    <name type="scientific">Cladophialophora chaetospira</name>
    <dbReference type="NCBI Taxonomy" id="386627"/>
    <lineage>
        <taxon>Eukaryota</taxon>
        <taxon>Fungi</taxon>
        <taxon>Dikarya</taxon>
        <taxon>Ascomycota</taxon>
        <taxon>Pezizomycotina</taxon>
        <taxon>Eurotiomycetes</taxon>
        <taxon>Chaetothyriomycetidae</taxon>
        <taxon>Chaetothyriales</taxon>
        <taxon>Herpotrichiellaceae</taxon>
        <taxon>Cladophialophora</taxon>
    </lineage>
</organism>
<gene>
    <name evidence="7" type="primary">MDR1_2</name>
    <name evidence="7" type="ORF">H2200_008057</name>
</gene>